<evidence type="ECO:0000256" key="1">
    <source>
        <dbReference type="SAM" id="MobiDB-lite"/>
    </source>
</evidence>
<dbReference type="RefSeq" id="WP_085290991.1">
    <property type="nucleotide sequence ID" value="NZ_NCXM01000017.1"/>
</dbReference>
<dbReference type="Proteomes" id="UP000242320">
    <property type="component" value="Unassembled WGS sequence"/>
</dbReference>
<reference evidence="2 3" key="1">
    <citation type="submission" date="2017-04" db="EMBL/GenBank/DDBJ databases">
        <title>The new phylogeny of genus Mycobacterium.</title>
        <authorList>
            <person name="Tortoli E."/>
            <person name="Trovato A."/>
            <person name="Cirillo D.M."/>
        </authorList>
    </citation>
    <scope>NUCLEOTIDE SEQUENCE [LARGE SCALE GENOMIC DNA]</scope>
    <source>
        <strain evidence="2 3">DSM 45247</strain>
    </source>
</reference>
<name>A0A1X2KWF1_9MYCO</name>
<dbReference type="EMBL" id="NCXM01000017">
    <property type="protein sequence ID" value="OSC26136.1"/>
    <property type="molecule type" value="Genomic_DNA"/>
</dbReference>
<gene>
    <name evidence="2" type="ORF">B8W69_17060</name>
</gene>
<feature type="compositionally biased region" description="Low complexity" evidence="1">
    <location>
        <begin position="47"/>
        <end position="59"/>
    </location>
</feature>
<organism evidence="2 3">
    <name type="scientific">Mycolicibacterium vulneris</name>
    <dbReference type="NCBI Taxonomy" id="547163"/>
    <lineage>
        <taxon>Bacteria</taxon>
        <taxon>Bacillati</taxon>
        <taxon>Actinomycetota</taxon>
        <taxon>Actinomycetes</taxon>
        <taxon>Mycobacteriales</taxon>
        <taxon>Mycobacteriaceae</taxon>
        <taxon>Mycolicibacterium</taxon>
    </lineage>
</organism>
<feature type="region of interest" description="Disordered" evidence="1">
    <location>
        <begin position="38"/>
        <end position="59"/>
    </location>
</feature>
<comment type="caution">
    <text evidence="2">The sequence shown here is derived from an EMBL/GenBank/DDBJ whole genome shotgun (WGS) entry which is preliminary data.</text>
</comment>
<evidence type="ECO:0000313" key="2">
    <source>
        <dbReference type="EMBL" id="OSC26136.1"/>
    </source>
</evidence>
<keyword evidence="3" id="KW-1185">Reference proteome</keyword>
<dbReference type="AlphaFoldDB" id="A0A1X2KWF1"/>
<protein>
    <submittedName>
        <fullName evidence="2">Uncharacterized protein</fullName>
    </submittedName>
</protein>
<evidence type="ECO:0000313" key="3">
    <source>
        <dbReference type="Proteomes" id="UP000242320"/>
    </source>
</evidence>
<proteinExistence type="predicted"/>
<accession>A0A1X2KWF1</accession>
<sequence>MNAWHARRYGSATAGHLDARRKRGLWSASYLTTVPADPTEHRLGRRASTGGLTTASSATTSFATKHRWRRLGTAASVRGVAEPLAAEHRF</sequence>